<dbReference type="EMBL" id="AABTCC010000049">
    <property type="protein sequence ID" value="EAI8860001.1"/>
    <property type="molecule type" value="Genomic_DNA"/>
</dbReference>
<proteinExistence type="predicted"/>
<dbReference type="Proteomes" id="UP000535509">
    <property type="component" value="Unassembled WGS sequence"/>
</dbReference>
<name>A0A825BGA4_CAMFE</name>
<organism evidence="1 2">
    <name type="scientific">Campylobacter fetus</name>
    <dbReference type="NCBI Taxonomy" id="196"/>
    <lineage>
        <taxon>Bacteria</taxon>
        <taxon>Pseudomonadati</taxon>
        <taxon>Campylobacterota</taxon>
        <taxon>Epsilonproteobacteria</taxon>
        <taxon>Campylobacterales</taxon>
        <taxon>Campylobacteraceae</taxon>
        <taxon>Campylobacter</taxon>
    </lineage>
</organism>
<dbReference type="RefSeq" id="WP_024305156.1">
    <property type="nucleotide sequence ID" value="NZ_CP059432.1"/>
</dbReference>
<dbReference type="InterPro" id="IPR032675">
    <property type="entry name" value="LRR_dom_sf"/>
</dbReference>
<dbReference type="AlphaFoldDB" id="A0A825BGA4"/>
<sequence>MKFQDALLSDKIFNFIDIPANKYKGVNGIGSLVPQYVRSIGDSAFEDNKGIGEAAFLYCKSIGKRAFYRSNYTTPPNLRFGDVDIIKEYAFYVDGYNLTWGNCNLSFGNVGTIEKYAFSMAYLSVMTNTTFCDVGTIKTAAFTIRMFSTRPGEGFKFKNVGKIETGAFNGFNGSFSGVVSFENVDVIEDDAFSKMSLSELNLPDKFRTRAELVRIGVANPDAFKID</sequence>
<keyword evidence="2" id="KW-1185">Reference proteome</keyword>
<dbReference type="Gene3D" id="3.80.10.10">
    <property type="entry name" value="Ribonuclease Inhibitor"/>
    <property type="match status" value="1"/>
</dbReference>
<reference evidence="1 2" key="1">
    <citation type="submission" date="2018-06" db="EMBL/GenBank/DDBJ databases">
        <authorList>
            <consortium name="PulseNet: The National Subtyping Network for Foodborne Disease Surveillance"/>
            <person name="Tarr C.L."/>
            <person name="Trees E."/>
            <person name="Katz L.S."/>
            <person name="Carleton-Romer H.A."/>
            <person name="Stroika S."/>
            <person name="Kucerova Z."/>
            <person name="Roache K.F."/>
            <person name="Sabol A.L."/>
            <person name="Besser J."/>
            <person name="Gerner-Smidt P."/>
        </authorList>
    </citation>
    <scope>NUCLEOTIDE SEQUENCE [LARGE SCALE GENOMIC DNA]</scope>
    <source>
        <strain evidence="1 2">PNUSAC001503</strain>
    </source>
</reference>
<evidence type="ECO:0000313" key="2">
    <source>
        <dbReference type="Proteomes" id="UP000535509"/>
    </source>
</evidence>
<dbReference type="Pfam" id="PF13306">
    <property type="entry name" value="LRR_5"/>
    <property type="match status" value="2"/>
</dbReference>
<protein>
    <submittedName>
        <fullName evidence="1">Uncharacterized protein</fullName>
    </submittedName>
</protein>
<dbReference type="InterPro" id="IPR026906">
    <property type="entry name" value="LRR_5"/>
</dbReference>
<gene>
    <name evidence="1" type="ORF">CX802_09215</name>
</gene>
<evidence type="ECO:0000313" key="1">
    <source>
        <dbReference type="EMBL" id="EAI8860001.1"/>
    </source>
</evidence>
<accession>A0A825BGA4</accession>
<comment type="caution">
    <text evidence="1">The sequence shown here is derived from an EMBL/GenBank/DDBJ whole genome shotgun (WGS) entry which is preliminary data.</text>
</comment>